<protein>
    <submittedName>
        <fullName evidence="2">Uncharacterized protein</fullName>
    </submittedName>
</protein>
<dbReference type="AlphaFoldDB" id="A0A318YGE2"/>
<dbReference type="EMBL" id="KZ821463">
    <property type="protein sequence ID" value="PYH33515.1"/>
    <property type="molecule type" value="Genomic_DNA"/>
</dbReference>
<proteinExistence type="predicted"/>
<sequence>MVRYDDNQRGSIVADAELIRVTANILVRTGWGLLSSIRRMRSWNPTSAITYSSTYIKNIDVRAQTPAPDFQAVARAVARTGGWEDRLCPVKPPAETPSSLSSPHGARVWSPVENNTGSRVWTMDVSIRILSGKRNSLTGLDSFQDDPRSAPDPILLRPVTPADRIG</sequence>
<name>A0A318YGE2_ASPNB</name>
<gene>
    <name evidence="2" type="ORF">BO87DRAFT_407304</name>
</gene>
<evidence type="ECO:0000256" key="1">
    <source>
        <dbReference type="SAM" id="MobiDB-lite"/>
    </source>
</evidence>
<dbReference type="RefSeq" id="XP_025478993.1">
    <property type="nucleotide sequence ID" value="XM_025626062.1"/>
</dbReference>
<reference evidence="2" key="1">
    <citation type="submission" date="2016-12" db="EMBL/GenBank/DDBJ databases">
        <title>The genomes of Aspergillus section Nigri reveals drivers in fungal speciation.</title>
        <authorList>
            <consortium name="DOE Joint Genome Institute"/>
            <person name="Vesth T.C."/>
            <person name="Nybo J."/>
            <person name="Theobald S."/>
            <person name="Brandl J."/>
            <person name="Frisvad J.C."/>
            <person name="Nielsen K.F."/>
            <person name="Lyhne E.K."/>
            <person name="Kogle M.E."/>
            <person name="Kuo A."/>
            <person name="Riley R."/>
            <person name="Clum A."/>
            <person name="Nolan M."/>
            <person name="Lipzen A."/>
            <person name="Salamov A."/>
            <person name="Henrissat B."/>
            <person name="Wiebenga A."/>
            <person name="De Vries R.P."/>
            <person name="Grigoriev I.V."/>
            <person name="Mortensen U.H."/>
            <person name="Andersen M.R."/>
            <person name="Baker S.E."/>
        </authorList>
    </citation>
    <scope>NUCLEOTIDE SEQUENCE [LARGE SCALE GENOMIC DNA]</scope>
    <source>
        <strain evidence="2">CBS 115656</strain>
    </source>
</reference>
<evidence type="ECO:0000313" key="3">
    <source>
        <dbReference type="Proteomes" id="UP000247647"/>
    </source>
</evidence>
<dbReference type="OrthoDB" id="4477964at2759"/>
<organism evidence="2 3">
    <name type="scientific">Aspergillus neoniger (strain CBS 115656)</name>
    <dbReference type="NCBI Taxonomy" id="1448310"/>
    <lineage>
        <taxon>Eukaryota</taxon>
        <taxon>Fungi</taxon>
        <taxon>Dikarya</taxon>
        <taxon>Ascomycota</taxon>
        <taxon>Pezizomycotina</taxon>
        <taxon>Eurotiomycetes</taxon>
        <taxon>Eurotiomycetidae</taxon>
        <taxon>Eurotiales</taxon>
        <taxon>Aspergillaceae</taxon>
        <taxon>Aspergillus</taxon>
        <taxon>Aspergillus subgen. Circumdati</taxon>
    </lineage>
</organism>
<accession>A0A318YGE2</accession>
<evidence type="ECO:0000313" key="2">
    <source>
        <dbReference type="EMBL" id="PYH33515.1"/>
    </source>
</evidence>
<keyword evidence="3" id="KW-1185">Reference proteome</keyword>
<dbReference type="GeneID" id="37128518"/>
<dbReference type="Proteomes" id="UP000247647">
    <property type="component" value="Unassembled WGS sequence"/>
</dbReference>
<feature type="region of interest" description="Disordered" evidence="1">
    <location>
        <begin position="138"/>
        <end position="166"/>
    </location>
</feature>